<dbReference type="SUPFAM" id="SSF48498">
    <property type="entry name" value="Tetracyclin repressor-like, C-terminal domain"/>
    <property type="match status" value="1"/>
</dbReference>
<organism evidence="1 2">
    <name type="scientific">Planotetraspora thailandica</name>
    <dbReference type="NCBI Taxonomy" id="487172"/>
    <lineage>
        <taxon>Bacteria</taxon>
        <taxon>Bacillati</taxon>
        <taxon>Actinomycetota</taxon>
        <taxon>Actinomycetes</taxon>
        <taxon>Streptosporangiales</taxon>
        <taxon>Streptosporangiaceae</taxon>
        <taxon>Planotetraspora</taxon>
    </lineage>
</organism>
<accession>A0A8J3Y2X3</accession>
<name>A0A8J3Y2X3_9ACTN</name>
<dbReference type="AlphaFoldDB" id="A0A8J3Y2X3"/>
<evidence type="ECO:0000313" key="2">
    <source>
        <dbReference type="Proteomes" id="UP000605992"/>
    </source>
</evidence>
<proteinExistence type="predicted"/>
<protein>
    <submittedName>
        <fullName evidence="1">Uncharacterized protein</fullName>
    </submittedName>
</protein>
<reference evidence="1" key="1">
    <citation type="submission" date="2021-01" db="EMBL/GenBank/DDBJ databases">
        <title>Whole genome shotgun sequence of Planotetraspora thailandica NBRC 104271.</title>
        <authorList>
            <person name="Komaki H."/>
            <person name="Tamura T."/>
        </authorList>
    </citation>
    <scope>NUCLEOTIDE SEQUENCE</scope>
    <source>
        <strain evidence="1">NBRC 104271</strain>
    </source>
</reference>
<gene>
    <name evidence="1" type="ORF">Pth03_82760</name>
</gene>
<dbReference type="RefSeq" id="WP_203949924.1">
    <property type="nucleotide sequence ID" value="NZ_BOOR01000106.1"/>
</dbReference>
<evidence type="ECO:0000313" key="1">
    <source>
        <dbReference type="EMBL" id="GII59887.1"/>
    </source>
</evidence>
<dbReference type="InterPro" id="IPR036271">
    <property type="entry name" value="Tet_transcr_reg_TetR-rel_C_sf"/>
</dbReference>
<keyword evidence="2" id="KW-1185">Reference proteome</keyword>
<dbReference type="Gene3D" id="1.10.357.10">
    <property type="entry name" value="Tetracycline Repressor, domain 2"/>
    <property type="match status" value="1"/>
</dbReference>
<comment type="caution">
    <text evidence="1">The sequence shown here is derived from an EMBL/GenBank/DDBJ whole genome shotgun (WGS) entry which is preliminary data.</text>
</comment>
<sequence>MVSTGREGLLRTHFAEVLARESACLAGVTDGAKLADWRRRVVEELMTPPSPYVLALRQTGDVPDRADFLDRWRELIAETVDRLLQSGTTGDTHFSSGQTRRADVDAQKTAVLILAALHGGSTLSQIAKDPWPLNAALDLALAPFAATEDDSPARTGTSSPISNMNS</sequence>
<dbReference type="EMBL" id="BOOR01000106">
    <property type="protein sequence ID" value="GII59887.1"/>
    <property type="molecule type" value="Genomic_DNA"/>
</dbReference>
<dbReference type="Proteomes" id="UP000605992">
    <property type="component" value="Unassembled WGS sequence"/>
</dbReference>